<gene>
    <name evidence="2" type="ORF">K452DRAFT_311983</name>
</gene>
<keyword evidence="3" id="KW-1185">Reference proteome</keyword>
<feature type="compositionally biased region" description="Basic and acidic residues" evidence="1">
    <location>
        <begin position="186"/>
        <end position="195"/>
    </location>
</feature>
<sequence length="308" mass="35078">MGSTSSTTTAASSPSPPAPETIDVWECPIASLTGCAHVFATELESDIHVEESHPTFVACPFRSSLACYEYFDTLHAARQHAVDQHQFQGLIPTDAITCPWAAHSGCTYFFYTREQNATHQQVAHARRWERPGGRRITWPSGVPEGEVRGADFPPPVEEKDEVMEEPQRRRFFEIQARSAGAWVESPAREQERAEPVDDEVYPPENYLRDPYKTPQRPLPLSEPDEWWGRYEWVNPPRARIVSPRELPIRPGRPVNIPEAVMEEDEETEVEDEVPEEADEEVVGMGEYEVSVRQLEEAWGDAYESREDE</sequence>
<dbReference type="RefSeq" id="XP_033393559.1">
    <property type="nucleotide sequence ID" value="XM_033543492.1"/>
</dbReference>
<reference evidence="2" key="1">
    <citation type="journal article" date="2020" name="Stud. Mycol.">
        <title>101 Dothideomycetes genomes: a test case for predicting lifestyles and emergence of pathogens.</title>
        <authorList>
            <person name="Haridas S."/>
            <person name="Albert R."/>
            <person name="Binder M."/>
            <person name="Bloem J."/>
            <person name="Labutti K."/>
            <person name="Salamov A."/>
            <person name="Andreopoulos B."/>
            <person name="Baker S."/>
            <person name="Barry K."/>
            <person name="Bills G."/>
            <person name="Bluhm B."/>
            <person name="Cannon C."/>
            <person name="Castanera R."/>
            <person name="Culley D."/>
            <person name="Daum C."/>
            <person name="Ezra D."/>
            <person name="Gonzalez J."/>
            <person name="Henrissat B."/>
            <person name="Kuo A."/>
            <person name="Liang C."/>
            <person name="Lipzen A."/>
            <person name="Lutzoni F."/>
            <person name="Magnuson J."/>
            <person name="Mondo S."/>
            <person name="Nolan M."/>
            <person name="Ohm R."/>
            <person name="Pangilinan J."/>
            <person name="Park H.-J."/>
            <person name="Ramirez L."/>
            <person name="Alfaro M."/>
            <person name="Sun H."/>
            <person name="Tritt A."/>
            <person name="Yoshinaga Y."/>
            <person name="Zwiers L.-H."/>
            <person name="Turgeon B."/>
            <person name="Goodwin S."/>
            <person name="Spatafora J."/>
            <person name="Crous P."/>
            <person name="Grigoriev I."/>
        </authorList>
    </citation>
    <scope>NUCLEOTIDE SEQUENCE</scope>
    <source>
        <strain evidence="2">CBS 121167</strain>
    </source>
</reference>
<dbReference type="Proteomes" id="UP000799438">
    <property type="component" value="Unassembled WGS sequence"/>
</dbReference>
<dbReference type="AlphaFoldDB" id="A0A6A6B3R2"/>
<feature type="region of interest" description="Disordered" evidence="1">
    <location>
        <begin position="182"/>
        <end position="215"/>
    </location>
</feature>
<organism evidence="2 3">
    <name type="scientific">Aplosporella prunicola CBS 121167</name>
    <dbReference type="NCBI Taxonomy" id="1176127"/>
    <lineage>
        <taxon>Eukaryota</taxon>
        <taxon>Fungi</taxon>
        <taxon>Dikarya</taxon>
        <taxon>Ascomycota</taxon>
        <taxon>Pezizomycotina</taxon>
        <taxon>Dothideomycetes</taxon>
        <taxon>Dothideomycetes incertae sedis</taxon>
        <taxon>Botryosphaeriales</taxon>
        <taxon>Aplosporellaceae</taxon>
        <taxon>Aplosporella</taxon>
    </lineage>
</organism>
<feature type="region of interest" description="Disordered" evidence="1">
    <location>
        <begin position="261"/>
        <end position="282"/>
    </location>
</feature>
<feature type="compositionally biased region" description="Acidic residues" evidence="1">
    <location>
        <begin position="261"/>
        <end position="281"/>
    </location>
</feature>
<evidence type="ECO:0000313" key="3">
    <source>
        <dbReference type="Proteomes" id="UP000799438"/>
    </source>
</evidence>
<protein>
    <submittedName>
        <fullName evidence="2">Uncharacterized protein</fullName>
    </submittedName>
</protein>
<dbReference type="GeneID" id="54300989"/>
<feature type="region of interest" description="Disordered" evidence="1">
    <location>
        <begin position="133"/>
        <end position="166"/>
    </location>
</feature>
<evidence type="ECO:0000256" key="1">
    <source>
        <dbReference type="SAM" id="MobiDB-lite"/>
    </source>
</evidence>
<dbReference type="EMBL" id="ML995499">
    <property type="protein sequence ID" value="KAF2137844.1"/>
    <property type="molecule type" value="Genomic_DNA"/>
</dbReference>
<proteinExistence type="predicted"/>
<accession>A0A6A6B3R2</accession>
<evidence type="ECO:0000313" key="2">
    <source>
        <dbReference type="EMBL" id="KAF2137844.1"/>
    </source>
</evidence>
<name>A0A6A6B3R2_9PEZI</name>